<dbReference type="InterPro" id="IPR013106">
    <property type="entry name" value="Ig_V-set"/>
</dbReference>
<evidence type="ECO:0000256" key="9">
    <source>
        <dbReference type="ARBA" id="ARBA00022949"/>
    </source>
</evidence>
<evidence type="ECO:0000256" key="12">
    <source>
        <dbReference type="ARBA" id="ARBA00023157"/>
    </source>
</evidence>
<keyword evidence="13" id="KW-0325">Glycoprotein</keyword>
<dbReference type="GO" id="GO:0090557">
    <property type="term" value="P:establishment of endothelial intestinal barrier"/>
    <property type="evidence" value="ECO:0007669"/>
    <property type="project" value="TreeGrafter"/>
</dbReference>
<evidence type="ECO:0000256" key="3">
    <source>
        <dbReference type="ARBA" id="ARBA00022427"/>
    </source>
</evidence>
<evidence type="ECO:0000313" key="17">
    <source>
        <dbReference type="EMBL" id="KAJ3589121.1"/>
    </source>
</evidence>
<dbReference type="SUPFAM" id="SSF48726">
    <property type="entry name" value="Immunoglobulin"/>
    <property type="match status" value="2"/>
</dbReference>
<comment type="caution">
    <text evidence="17">The sequence shown here is derived from an EMBL/GenBank/DDBJ whole genome shotgun (WGS) entry which is preliminary data.</text>
</comment>
<evidence type="ECO:0000259" key="16">
    <source>
        <dbReference type="PROSITE" id="PS50835"/>
    </source>
</evidence>
<evidence type="ECO:0000256" key="1">
    <source>
        <dbReference type="ARBA" id="ARBA00004251"/>
    </source>
</evidence>
<proteinExistence type="predicted"/>
<keyword evidence="12" id="KW-1015">Disulfide bond</keyword>
<dbReference type="InterPro" id="IPR042456">
    <property type="entry name" value="F11R"/>
</dbReference>
<dbReference type="InterPro" id="IPR013783">
    <property type="entry name" value="Ig-like_fold"/>
</dbReference>
<dbReference type="Pfam" id="PF07686">
    <property type="entry name" value="V-set"/>
    <property type="match status" value="1"/>
</dbReference>
<dbReference type="GO" id="GO:0050892">
    <property type="term" value="P:intestinal absorption"/>
    <property type="evidence" value="ECO:0007669"/>
    <property type="project" value="TreeGrafter"/>
</dbReference>
<evidence type="ECO:0000256" key="5">
    <source>
        <dbReference type="ARBA" id="ARBA00022553"/>
    </source>
</evidence>
<evidence type="ECO:0000256" key="14">
    <source>
        <dbReference type="ARBA" id="ARBA00023319"/>
    </source>
</evidence>
<dbReference type="Proteomes" id="UP001148018">
    <property type="component" value="Unassembled WGS sequence"/>
</dbReference>
<reference evidence="17" key="1">
    <citation type="submission" date="2022-07" db="EMBL/GenBank/DDBJ databases">
        <title>Chromosome-level genome of Muraenolepis orangiensis.</title>
        <authorList>
            <person name="Kim J."/>
        </authorList>
    </citation>
    <scope>NUCLEOTIDE SEQUENCE</scope>
    <source>
        <strain evidence="17">KU_S4_2022</strain>
        <tissue evidence="17">Muscle</tissue>
    </source>
</reference>
<keyword evidence="3" id="KW-0796">Tight junction</keyword>
<evidence type="ECO:0000256" key="10">
    <source>
        <dbReference type="ARBA" id="ARBA00022989"/>
    </source>
</evidence>
<evidence type="ECO:0000313" key="18">
    <source>
        <dbReference type="Proteomes" id="UP001148018"/>
    </source>
</evidence>
<dbReference type="InterPro" id="IPR036179">
    <property type="entry name" value="Ig-like_dom_sf"/>
</dbReference>
<keyword evidence="4" id="KW-1003">Cell membrane</keyword>
<feature type="chain" id="PRO_5040327579" description="Ig-like domain-containing protein" evidence="15">
    <location>
        <begin position="22"/>
        <end position="181"/>
    </location>
</feature>
<keyword evidence="5" id="KW-0597">Phosphoprotein</keyword>
<evidence type="ECO:0000256" key="7">
    <source>
        <dbReference type="ARBA" id="ARBA00022729"/>
    </source>
</evidence>
<gene>
    <name evidence="17" type="ORF">NHX12_009969</name>
</gene>
<dbReference type="GO" id="GO:0005886">
    <property type="term" value="C:plasma membrane"/>
    <property type="evidence" value="ECO:0007669"/>
    <property type="project" value="UniProtKB-SubCell"/>
</dbReference>
<evidence type="ECO:0000256" key="11">
    <source>
        <dbReference type="ARBA" id="ARBA00023136"/>
    </source>
</evidence>
<dbReference type="PANTHER" id="PTHR45113">
    <property type="entry name" value="JUNCTIONAL ADHESION MOLECULE A"/>
    <property type="match status" value="1"/>
</dbReference>
<feature type="domain" description="Ig-like" evidence="16">
    <location>
        <begin position="16"/>
        <end position="98"/>
    </location>
</feature>
<dbReference type="PANTHER" id="PTHR45113:SF1">
    <property type="entry name" value="JUNCTIONAL ADHESION MOLECULE A"/>
    <property type="match status" value="1"/>
</dbReference>
<dbReference type="Gene3D" id="2.60.40.10">
    <property type="entry name" value="Immunoglobulins"/>
    <property type="match status" value="2"/>
</dbReference>
<protein>
    <recommendedName>
        <fullName evidence="16">Ig-like domain-containing protein</fullName>
    </recommendedName>
</protein>
<keyword evidence="6" id="KW-0812">Transmembrane</keyword>
<dbReference type="PROSITE" id="PS50835">
    <property type="entry name" value="IG_LIKE"/>
    <property type="match status" value="1"/>
</dbReference>
<keyword evidence="11" id="KW-0472">Membrane</keyword>
<name>A0A9Q0IA01_9TELE</name>
<keyword evidence="9" id="KW-0965">Cell junction</keyword>
<sequence length="181" mass="19853">MLVSVFLLLSVIATGVDLTCSHSADFGEGARVEWKFNDLKGSTTYVVFDDKATDPYANRVTVFPGTLRFNKVTRKDNGEYDCEVSSKSKFGEAKIKLTVLVPAAIPKCGIPTSVTTKGKALLTCSDKVGSPPPTYKWYRDNTLLPENPKQFPAFQNSTYRINFMNGNLVSPPPPLPSCFMG</sequence>
<dbReference type="OrthoDB" id="10031887at2759"/>
<evidence type="ECO:0000256" key="2">
    <source>
        <dbReference type="ARBA" id="ARBA00004435"/>
    </source>
</evidence>
<dbReference type="EMBL" id="JANIIK010000115">
    <property type="protein sequence ID" value="KAJ3589121.1"/>
    <property type="molecule type" value="Genomic_DNA"/>
</dbReference>
<keyword evidence="18" id="KW-1185">Reference proteome</keyword>
<evidence type="ECO:0000256" key="15">
    <source>
        <dbReference type="SAM" id="SignalP"/>
    </source>
</evidence>
<feature type="signal peptide" evidence="15">
    <location>
        <begin position="1"/>
        <end position="21"/>
    </location>
</feature>
<evidence type="ECO:0000256" key="13">
    <source>
        <dbReference type="ARBA" id="ARBA00023180"/>
    </source>
</evidence>
<keyword evidence="10" id="KW-1133">Transmembrane helix</keyword>
<comment type="subcellular location">
    <subcellularLocation>
        <location evidence="2">Cell junction</location>
        <location evidence="2">Tight junction</location>
    </subcellularLocation>
    <subcellularLocation>
        <location evidence="1">Cell membrane</location>
        <topology evidence="1">Single-pass type I membrane protein</topology>
    </subcellularLocation>
</comment>
<evidence type="ECO:0000256" key="4">
    <source>
        <dbReference type="ARBA" id="ARBA00022475"/>
    </source>
</evidence>
<keyword evidence="8" id="KW-0677">Repeat</keyword>
<organism evidence="17 18">
    <name type="scientific">Muraenolepis orangiensis</name>
    <name type="common">Patagonian moray cod</name>
    <dbReference type="NCBI Taxonomy" id="630683"/>
    <lineage>
        <taxon>Eukaryota</taxon>
        <taxon>Metazoa</taxon>
        <taxon>Chordata</taxon>
        <taxon>Craniata</taxon>
        <taxon>Vertebrata</taxon>
        <taxon>Euteleostomi</taxon>
        <taxon>Actinopterygii</taxon>
        <taxon>Neopterygii</taxon>
        <taxon>Teleostei</taxon>
        <taxon>Neoteleostei</taxon>
        <taxon>Acanthomorphata</taxon>
        <taxon>Zeiogadaria</taxon>
        <taxon>Gadariae</taxon>
        <taxon>Gadiformes</taxon>
        <taxon>Muraenolepidoidei</taxon>
        <taxon>Muraenolepididae</taxon>
        <taxon>Muraenolepis</taxon>
    </lineage>
</organism>
<keyword evidence="14" id="KW-0393">Immunoglobulin domain</keyword>
<dbReference type="InterPro" id="IPR007110">
    <property type="entry name" value="Ig-like_dom"/>
</dbReference>
<dbReference type="GO" id="GO:0007155">
    <property type="term" value="P:cell adhesion"/>
    <property type="evidence" value="ECO:0007669"/>
    <property type="project" value="InterPro"/>
</dbReference>
<accession>A0A9Q0IA01</accession>
<dbReference type="GO" id="GO:0005923">
    <property type="term" value="C:bicellular tight junction"/>
    <property type="evidence" value="ECO:0007669"/>
    <property type="project" value="UniProtKB-SubCell"/>
</dbReference>
<evidence type="ECO:0000256" key="6">
    <source>
        <dbReference type="ARBA" id="ARBA00022692"/>
    </source>
</evidence>
<dbReference type="AlphaFoldDB" id="A0A9Q0IA01"/>
<keyword evidence="7 15" id="KW-0732">Signal</keyword>
<evidence type="ECO:0000256" key="8">
    <source>
        <dbReference type="ARBA" id="ARBA00022737"/>
    </source>
</evidence>
<dbReference type="GO" id="GO:0090559">
    <property type="term" value="P:regulation of membrane permeability"/>
    <property type="evidence" value="ECO:0007669"/>
    <property type="project" value="TreeGrafter"/>
</dbReference>